<sequence>MTVVFAGLEPALSLVGQRADVPAGVVACRATAPVEVLDALVAGLLERCVAVAHLWADKLREEADRVRAEPATVPSAVALQTASPVTP</sequence>
<dbReference type="Proteomes" id="UP001501442">
    <property type="component" value="Unassembled WGS sequence"/>
</dbReference>
<dbReference type="EMBL" id="BAABHK010000011">
    <property type="protein sequence ID" value="GAA4632705.1"/>
    <property type="molecule type" value="Genomic_DNA"/>
</dbReference>
<reference evidence="2" key="1">
    <citation type="journal article" date="2019" name="Int. J. Syst. Evol. Microbiol.">
        <title>The Global Catalogue of Microorganisms (GCM) 10K type strain sequencing project: providing services to taxonomists for standard genome sequencing and annotation.</title>
        <authorList>
            <consortium name="The Broad Institute Genomics Platform"/>
            <consortium name="The Broad Institute Genome Sequencing Center for Infectious Disease"/>
            <person name="Wu L."/>
            <person name="Ma J."/>
        </authorList>
    </citation>
    <scope>NUCLEOTIDE SEQUENCE [LARGE SCALE GENOMIC DNA]</scope>
    <source>
        <strain evidence="2">JCM 17939</strain>
    </source>
</reference>
<organism evidence="1 2">
    <name type="scientific">Actinoallomurus vinaceus</name>
    <dbReference type="NCBI Taxonomy" id="1080074"/>
    <lineage>
        <taxon>Bacteria</taxon>
        <taxon>Bacillati</taxon>
        <taxon>Actinomycetota</taxon>
        <taxon>Actinomycetes</taxon>
        <taxon>Streptosporangiales</taxon>
        <taxon>Thermomonosporaceae</taxon>
        <taxon>Actinoallomurus</taxon>
    </lineage>
</organism>
<protein>
    <submittedName>
        <fullName evidence="1">Uncharacterized protein</fullName>
    </submittedName>
</protein>
<name>A0ABP8UIC2_9ACTN</name>
<gene>
    <name evidence="1" type="ORF">GCM10023196_067210</name>
</gene>
<accession>A0ABP8UIC2</accession>
<comment type="caution">
    <text evidence="1">The sequence shown here is derived from an EMBL/GenBank/DDBJ whole genome shotgun (WGS) entry which is preliminary data.</text>
</comment>
<keyword evidence="2" id="KW-1185">Reference proteome</keyword>
<evidence type="ECO:0000313" key="2">
    <source>
        <dbReference type="Proteomes" id="UP001501442"/>
    </source>
</evidence>
<proteinExistence type="predicted"/>
<evidence type="ECO:0000313" key="1">
    <source>
        <dbReference type="EMBL" id="GAA4632705.1"/>
    </source>
</evidence>